<organism evidence="2 3">
    <name type="scientific">Priestia iocasae</name>
    <dbReference type="NCBI Taxonomy" id="2291674"/>
    <lineage>
        <taxon>Bacteria</taxon>
        <taxon>Bacillati</taxon>
        <taxon>Bacillota</taxon>
        <taxon>Bacilli</taxon>
        <taxon>Bacillales</taxon>
        <taxon>Bacillaceae</taxon>
        <taxon>Priestia</taxon>
    </lineage>
</organism>
<comment type="caution">
    <text evidence="2">The sequence shown here is derived from an EMBL/GenBank/DDBJ whole genome shotgun (WGS) entry which is preliminary data.</text>
</comment>
<feature type="transmembrane region" description="Helical" evidence="1">
    <location>
        <begin position="36"/>
        <end position="54"/>
    </location>
</feature>
<protein>
    <submittedName>
        <fullName evidence="2">Uncharacterized protein</fullName>
    </submittedName>
</protein>
<proteinExistence type="predicted"/>
<dbReference type="RefSeq" id="WP_205184110.1">
    <property type="nucleotide sequence ID" value="NZ_JAFBFC010000001.1"/>
</dbReference>
<reference evidence="2 3" key="1">
    <citation type="submission" date="2021-01" db="EMBL/GenBank/DDBJ databases">
        <title>Genomic Encyclopedia of Type Strains, Phase IV (KMG-IV): sequencing the most valuable type-strain genomes for metagenomic binning, comparative biology and taxonomic classification.</title>
        <authorList>
            <person name="Goeker M."/>
        </authorList>
    </citation>
    <scope>NUCLEOTIDE SEQUENCE [LARGE SCALE GENOMIC DNA]</scope>
    <source>
        <strain evidence="2 3">DSM 104297</strain>
    </source>
</reference>
<gene>
    <name evidence="2" type="ORF">JOC83_000805</name>
</gene>
<name>A0ABS2QRA8_9BACI</name>
<keyword evidence="1" id="KW-1133">Transmembrane helix</keyword>
<evidence type="ECO:0000256" key="1">
    <source>
        <dbReference type="SAM" id="Phobius"/>
    </source>
</evidence>
<sequence>MFTYVTLLGFLAFLVYASTFSYSVFKRDGKVKKNGIRVFVSFLIMIIGFIGLALQ</sequence>
<dbReference type="Proteomes" id="UP000809829">
    <property type="component" value="Unassembled WGS sequence"/>
</dbReference>
<feature type="transmembrane region" description="Helical" evidence="1">
    <location>
        <begin position="6"/>
        <end position="24"/>
    </location>
</feature>
<accession>A0ABS2QRA8</accession>
<keyword evidence="1" id="KW-0812">Transmembrane</keyword>
<keyword evidence="1" id="KW-0472">Membrane</keyword>
<dbReference type="EMBL" id="JAFBFC010000001">
    <property type="protein sequence ID" value="MBM7701979.1"/>
    <property type="molecule type" value="Genomic_DNA"/>
</dbReference>
<evidence type="ECO:0000313" key="2">
    <source>
        <dbReference type="EMBL" id="MBM7701979.1"/>
    </source>
</evidence>
<keyword evidence="3" id="KW-1185">Reference proteome</keyword>
<evidence type="ECO:0000313" key="3">
    <source>
        <dbReference type="Proteomes" id="UP000809829"/>
    </source>
</evidence>